<reference evidence="2 3" key="1">
    <citation type="submission" date="2021-02" db="EMBL/GenBank/DDBJ databases">
        <title>Genomic and phenotypic characterization of Pseudomonas hygromyciniae, a novel bacterial species discovered from a commercially purchased antibiotic vial.</title>
        <authorList>
            <person name="Turner T.L."/>
            <person name="Mitra S.D."/>
            <person name="Kochan T.J."/>
            <person name="Pincus N.B."/>
            <person name="Lebrun-Corbin M."/>
            <person name="Cheung B."/>
            <person name="Gatesy S.W."/>
            <person name="Afzal T."/>
            <person name="Ozer E.A."/>
            <person name="Hauser A.R."/>
        </authorList>
    </citation>
    <scope>NUCLEOTIDE SEQUENCE [LARGE SCALE GENOMIC DNA]</scope>
    <source>
        <strain evidence="2 3">SDM007</strain>
    </source>
</reference>
<gene>
    <name evidence="2" type="ORF">JTY93_17590</name>
</gene>
<evidence type="ECO:0000256" key="1">
    <source>
        <dbReference type="SAM" id="MobiDB-lite"/>
    </source>
</evidence>
<proteinExistence type="predicted"/>
<evidence type="ECO:0000313" key="2">
    <source>
        <dbReference type="EMBL" id="QSB38092.1"/>
    </source>
</evidence>
<feature type="region of interest" description="Disordered" evidence="1">
    <location>
        <begin position="255"/>
        <end position="299"/>
    </location>
</feature>
<name>A0ABX7JUI5_9PSED</name>
<feature type="compositionally biased region" description="Pro residues" evidence="1">
    <location>
        <begin position="259"/>
        <end position="274"/>
    </location>
</feature>
<protein>
    <recommendedName>
        <fullName evidence="4">Filamentous hemagglutinin</fullName>
    </recommendedName>
</protein>
<evidence type="ECO:0000313" key="3">
    <source>
        <dbReference type="Proteomes" id="UP000663249"/>
    </source>
</evidence>
<dbReference type="EMBL" id="CP070506">
    <property type="protein sequence ID" value="QSB38092.1"/>
    <property type="molecule type" value="Genomic_DNA"/>
</dbReference>
<keyword evidence="3" id="KW-1185">Reference proteome</keyword>
<accession>A0ABX7JUI5</accession>
<dbReference type="Proteomes" id="UP000663249">
    <property type="component" value="Chromosome"/>
</dbReference>
<evidence type="ECO:0008006" key="4">
    <source>
        <dbReference type="Google" id="ProtNLM"/>
    </source>
</evidence>
<organism evidence="2 3">
    <name type="scientific">Pseudomonas hygromyciniae</name>
    <dbReference type="NCBI Taxonomy" id="2812000"/>
    <lineage>
        <taxon>Bacteria</taxon>
        <taxon>Pseudomonadati</taxon>
        <taxon>Pseudomonadota</taxon>
        <taxon>Gammaproteobacteria</taxon>
        <taxon>Pseudomonadales</taxon>
        <taxon>Pseudomonadaceae</taxon>
        <taxon>Pseudomonas</taxon>
    </lineage>
</organism>
<dbReference type="RefSeq" id="WP_169992323.1">
    <property type="nucleotide sequence ID" value="NZ_CP070506.1"/>
</dbReference>
<sequence length="299" mass="32509">MSYLSFNNPPSVIVPNRPLDLPSPMPVPMPLGEGNKLLGNKPTVLPENNRPVEVGRNGVAFSAEAFSKLFDMFELVFKAMRDMLSGKKPSLEPTLFDKVLTTGQDAKVQVEADKRPQKNGLIADKPVAPGKDLKVLSDSKPAIPGADARVKLEGGKQSVVVPDITIMPKVAGTDSKVSSDTVVRVNLDLNINNCHCPEDPRPTVPVRPHPRPSPMIDTHIRPDLVHRPTVFVNDKHIKPGLVPDRAVPEPHVHVRPEVLPRPTPAVPQHNPVPEPDLTSPGPGRGPDEIGRARGFSRRV</sequence>